<dbReference type="Pfam" id="PF03704">
    <property type="entry name" value="BTAD"/>
    <property type="match status" value="1"/>
</dbReference>
<dbReference type="InterPro" id="IPR027417">
    <property type="entry name" value="P-loop_NTPase"/>
</dbReference>
<dbReference type="InterPro" id="IPR036388">
    <property type="entry name" value="WH-like_DNA-bd_sf"/>
</dbReference>
<protein>
    <submittedName>
        <fullName evidence="3">BTAD domain-containing putative transcriptional regulator</fullName>
    </submittedName>
</protein>
<dbReference type="Gene3D" id="3.40.50.300">
    <property type="entry name" value="P-loop containing nucleotide triphosphate hydrolases"/>
    <property type="match status" value="1"/>
</dbReference>
<dbReference type="Gene3D" id="1.25.40.10">
    <property type="entry name" value="Tetratricopeptide repeat domain"/>
    <property type="match status" value="2"/>
</dbReference>
<gene>
    <name evidence="3" type="ORF">OW157_06955</name>
</gene>
<dbReference type="Pfam" id="PF13424">
    <property type="entry name" value="TPR_12"/>
    <property type="match status" value="1"/>
</dbReference>
<comment type="caution">
    <text evidence="3">The sequence shown here is derived from an EMBL/GenBank/DDBJ whole genome shotgun (WGS) entry which is preliminary data.</text>
</comment>
<dbReference type="SUPFAM" id="SSF52540">
    <property type="entry name" value="P-loop containing nucleoside triphosphate hydrolases"/>
    <property type="match status" value="1"/>
</dbReference>
<dbReference type="PANTHER" id="PTHR35807">
    <property type="entry name" value="TRANSCRIPTIONAL REGULATOR REDD-RELATED"/>
    <property type="match status" value="1"/>
</dbReference>
<sequence>MGKTLKAYLLGNPILYLDDSMVSFPFAKINALIYYLLINKTASRDELAALLWPDKSESAAKKNLRNSIYQANKHLGGEYIISLAKQILAFSEELTIQCDVAALLAEDDFDPTCYRDEFLHNFYVKGCEEYDLWINSVRIYYQSKFSEKLSAKVQNDIQNHRFGQVERHIHQLTQIDEFDESHYRLLMSYYHLRGMPSKAIETYVYLTDLLNSELGIGPSEETIALYKETIKSVQKHQDKPSHRLPVAYFSRPLQMAKYEQVITDFIADPHSQVMLITGETGNGKTEFVDRMQQINDHHLERVTLLAQSVYAKSPGYMWDKFLQGLKDVAETKQSEKFQALRYSQLQVGKEKILPYDQLVDLERELEAILTSSPLLVTIDQFEQVDLASLRLFNQLILEGGLSILFVCIGNGQWLTEVERILDHLQATGLSQTIQIPPLTADECNHFIDQLSQGLTPLSDNDKEKIYAFSGGNLLFIHELVRLHHEGKSYELLNDEMKVSIDKQCSFLSIQAMEILETLSFFPNAVPVPLLTSLINLPMMQMKRELQELFRRNLIAESCLDQDTVMIRIKAERIKFYLYSRQSQTIKRLMHGKIADTLIDNQGTYLFNSKILNQIAYHCRKADRTLEALEYELAYLQRDLKFKHELFPVYNQEQIAKVDPSPARQDEAEEKMMAIQQELKVMEDSYSTDSAYLKLQLRFLYIEGRFFIRIGHYEKGIENILSVIVKAKDIGETDYLLRAYLQMIYYCIQIDNAEDMAHYIDFAFELAVQQNDHESIGILLRLRGLQAIMVGNINLAEKYLRDSINMLTVNPMLENKYGINLAAAYDYLSEIALIEEDYDESIARQEVALAYIYGKDSQPSEVVLLIDMGIAHFAKGDYTKAFSYHQHALEIADHATFVWRRPQLLAFMAVTKALLNDFESAYQYLEACQDFLIDQKEKSRRDVGILNWAKAILSSLKWPVSFAAKLESRVLDLDRINNYKERATANLSLNRDVFERRYLDKTLGNN</sequence>
<dbReference type="AlphaFoldDB" id="A0A9X3FXE2"/>
<dbReference type="InterPro" id="IPR005158">
    <property type="entry name" value="BTAD"/>
</dbReference>
<dbReference type="SMART" id="SM00028">
    <property type="entry name" value="TPR"/>
    <property type="match status" value="2"/>
</dbReference>
<keyword evidence="1" id="KW-0802">TPR repeat</keyword>
<evidence type="ECO:0000256" key="1">
    <source>
        <dbReference type="PROSITE-ProRule" id="PRU00339"/>
    </source>
</evidence>
<proteinExistence type="predicted"/>
<dbReference type="SMART" id="SM01043">
    <property type="entry name" value="BTAD"/>
    <property type="match status" value="1"/>
</dbReference>
<dbReference type="RefSeq" id="WP_268752622.1">
    <property type="nucleotide sequence ID" value="NZ_JAPRFQ010000003.1"/>
</dbReference>
<dbReference type="InterPro" id="IPR019734">
    <property type="entry name" value="TPR_rpt"/>
</dbReference>
<reference evidence="3" key="1">
    <citation type="submission" date="2022-12" db="EMBL/GenBank/DDBJ databases">
        <title>Description and comparative metabolic analysis of Aerococcus sp. nov., isolated from the feces of a pig.</title>
        <authorList>
            <person name="Chang Y.-H."/>
        </authorList>
    </citation>
    <scope>NUCLEOTIDE SEQUENCE</scope>
    <source>
        <strain evidence="3">YH-aer222</strain>
    </source>
</reference>
<evidence type="ECO:0000259" key="2">
    <source>
        <dbReference type="SMART" id="SM01043"/>
    </source>
</evidence>
<dbReference type="Gene3D" id="1.10.10.10">
    <property type="entry name" value="Winged helix-like DNA-binding domain superfamily/Winged helix DNA-binding domain"/>
    <property type="match status" value="1"/>
</dbReference>
<keyword evidence="4" id="KW-1185">Reference proteome</keyword>
<name>A0A9X3FXE2_9LACT</name>
<dbReference type="Proteomes" id="UP001146670">
    <property type="component" value="Unassembled WGS sequence"/>
</dbReference>
<dbReference type="InterPro" id="IPR051677">
    <property type="entry name" value="AfsR-DnrI-RedD_regulator"/>
</dbReference>
<feature type="domain" description="Bacterial transcriptional activator" evidence="2">
    <location>
        <begin position="98"/>
        <end position="230"/>
    </location>
</feature>
<dbReference type="InterPro" id="IPR011990">
    <property type="entry name" value="TPR-like_helical_dom_sf"/>
</dbReference>
<organism evidence="3 4">
    <name type="scientific">Aerococcus kribbianus</name>
    <dbReference type="NCBI Taxonomy" id="2999064"/>
    <lineage>
        <taxon>Bacteria</taxon>
        <taxon>Bacillati</taxon>
        <taxon>Bacillota</taxon>
        <taxon>Bacilli</taxon>
        <taxon>Lactobacillales</taxon>
        <taxon>Aerococcaceae</taxon>
        <taxon>Aerococcus</taxon>
    </lineage>
</organism>
<dbReference type="PANTHER" id="PTHR35807:SF2">
    <property type="entry name" value="TRANSCRIPTIONAL ACTIVATOR DOMAIN"/>
    <property type="match status" value="1"/>
</dbReference>
<evidence type="ECO:0000313" key="4">
    <source>
        <dbReference type="Proteomes" id="UP001146670"/>
    </source>
</evidence>
<dbReference type="EMBL" id="JAPRFR010000003">
    <property type="protein sequence ID" value="MCZ0726292.1"/>
    <property type="molecule type" value="Genomic_DNA"/>
</dbReference>
<accession>A0A9X3FXE2</accession>
<evidence type="ECO:0000313" key="3">
    <source>
        <dbReference type="EMBL" id="MCZ0726292.1"/>
    </source>
</evidence>
<dbReference type="SUPFAM" id="SSF48452">
    <property type="entry name" value="TPR-like"/>
    <property type="match status" value="2"/>
</dbReference>
<dbReference type="PROSITE" id="PS50005">
    <property type="entry name" value="TPR"/>
    <property type="match status" value="1"/>
</dbReference>
<feature type="repeat" description="TPR" evidence="1">
    <location>
        <begin position="861"/>
        <end position="894"/>
    </location>
</feature>